<dbReference type="AlphaFoldDB" id="A0A5Q4BKP7"/>
<gene>
    <name evidence="1" type="ORF">CSHISOI_08295</name>
</gene>
<name>A0A5Q4BKP7_9PEZI</name>
<dbReference type="Proteomes" id="UP000326340">
    <property type="component" value="Unassembled WGS sequence"/>
</dbReference>
<protein>
    <submittedName>
        <fullName evidence="1">Uncharacterized protein</fullName>
    </submittedName>
</protein>
<accession>A0A5Q4BKP7</accession>
<evidence type="ECO:0000313" key="2">
    <source>
        <dbReference type="Proteomes" id="UP000326340"/>
    </source>
</evidence>
<evidence type="ECO:0000313" key="1">
    <source>
        <dbReference type="EMBL" id="TQN67149.1"/>
    </source>
</evidence>
<comment type="caution">
    <text evidence="1">The sequence shown here is derived from an EMBL/GenBank/DDBJ whole genome shotgun (WGS) entry which is preliminary data.</text>
</comment>
<sequence>MYPRDCRDGRAGGDRSRRVREVPGYRHVSPFYSCVADLSAWYGYFGTGQLVHIYPPPTLNPTPLLRSRQRVKPWQPTRDPLPCYSLIPPANVLCHASRPNCKPGPDGHANDGRQQAAGRCPRRLARFEHQCVDSSGTF</sequence>
<proteinExistence type="predicted"/>
<organism evidence="1 2">
    <name type="scientific">Colletotrichum shisoi</name>
    <dbReference type="NCBI Taxonomy" id="2078593"/>
    <lineage>
        <taxon>Eukaryota</taxon>
        <taxon>Fungi</taxon>
        <taxon>Dikarya</taxon>
        <taxon>Ascomycota</taxon>
        <taxon>Pezizomycotina</taxon>
        <taxon>Sordariomycetes</taxon>
        <taxon>Hypocreomycetidae</taxon>
        <taxon>Glomerellales</taxon>
        <taxon>Glomerellaceae</taxon>
        <taxon>Colletotrichum</taxon>
        <taxon>Colletotrichum destructivum species complex</taxon>
    </lineage>
</organism>
<reference evidence="1 2" key="1">
    <citation type="journal article" date="2019" name="Sci. Rep.">
        <title>Colletotrichum shisoi sp. nov., an anthracnose pathogen of Perilla frutescens in Japan: molecular phylogenetic, morphological and genomic evidence.</title>
        <authorList>
            <person name="Gan P."/>
            <person name="Tsushima A."/>
            <person name="Hiroyama R."/>
            <person name="Narusaka M."/>
            <person name="Takano Y."/>
            <person name="Narusaka Y."/>
            <person name="Kawaradani M."/>
            <person name="Damm U."/>
            <person name="Shirasu K."/>
        </authorList>
    </citation>
    <scope>NUCLEOTIDE SEQUENCE [LARGE SCALE GENOMIC DNA]</scope>
    <source>
        <strain evidence="1 2">PG-2018a</strain>
    </source>
</reference>
<dbReference type="EMBL" id="PUHP01000995">
    <property type="protein sequence ID" value="TQN67149.1"/>
    <property type="molecule type" value="Genomic_DNA"/>
</dbReference>
<keyword evidence="2" id="KW-1185">Reference proteome</keyword>